<dbReference type="GO" id="GO:0015031">
    <property type="term" value="P:protein transport"/>
    <property type="evidence" value="ECO:0007669"/>
    <property type="project" value="UniProtKB-KW"/>
</dbReference>
<dbReference type="InterPro" id="IPR051045">
    <property type="entry name" value="TonB-dependent_transducer"/>
</dbReference>
<protein>
    <submittedName>
        <fullName evidence="13">Energy transducer TonB</fullName>
    </submittedName>
</protein>
<comment type="subcellular location">
    <subcellularLocation>
        <location evidence="1">Cell inner membrane</location>
        <topology evidence="1">Single-pass membrane protein</topology>
        <orientation evidence="1">Periplasmic side</orientation>
    </subcellularLocation>
</comment>
<dbReference type="PANTHER" id="PTHR33446">
    <property type="entry name" value="PROTEIN TONB-RELATED"/>
    <property type="match status" value="1"/>
</dbReference>
<comment type="similarity">
    <text evidence="2">Belongs to the TonB family.</text>
</comment>
<name>A0A261UK72_9BORD</name>
<keyword evidence="8 11" id="KW-1133">Transmembrane helix</keyword>
<evidence type="ECO:0000256" key="7">
    <source>
        <dbReference type="ARBA" id="ARBA00022927"/>
    </source>
</evidence>
<evidence type="ECO:0000256" key="11">
    <source>
        <dbReference type="SAM" id="Phobius"/>
    </source>
</evidence>
<feature type="region of interest" description="Disordered" evidence="10">
    <location>
        <begin position="65"/>
        <end position="190"/>
    </location>
</feature>
<feature type="compositionally biased region" description="Pro residues" evidence="10">
    <location>
        <begin position="78"/>
        <end position="97"/>
    </location>
</feature>
<dbReference type="NCBIfam" id="TIGR01352">
    <property type="entry name" value="tonB_Cterm"/>
    <property type="match status" value="1"/>
</dbReference>
<dbReference type="Gene3D" id="3.30.1150.10">
    <property type="match status" value="1"/>
</dbReference>
<keyword evidence="5" id="KW-0997">Cell inner membrane</keyword>
<evidence type="ECO:0000256" key="4">
    <source>
        <dbReference type="ARBA" id="ARBA00022475"/>
    </source>
</evidence>
<keyword evidence="14" id="KW-1185">Reference proteome</keyword>
<feature type="compositionally biased region" description="Basic and acidic residues" evidence="10">
    <location>
        <begin position="68"/>
        <end position="77"/>
    </location>
</feature>
<comment type="caution">
    <text evidence="13">The sequence shown here is derived from an EMBL/GenBank/DDBJ whole genome shotgun (WGS) entry which is preliminary data.</text>
</comment>
<dbReference type="AlphaFoldDB" id="A0A261UK72"/>
<dbReference type="GO" id="GO:0098797">
    <property type="term" value="C:plasma membrane protein complex"/>
    <property type="evidence" value="ECO:0007669"/>
    <property type="project" value="TreeGrafter"/>
</dbReference>
<reference evidence="14" key="1">
    <citation type="submission" date="2017-05" db="EMBL/GenBank/DDBJ databases">
        <title>Complete and WGS of Bordetella genogroups.</title>
        <authorList>
            <person name="Spilker T."/>
            <person name="Lipuma J."/>
        </authorList>
    </citation>
    <scope>NUCLEOTIDE SEQUENCE [LARGE SCALE GENOMIC DNA]</scope>
    <source>
        <strain evidence="14">AU8856</strain>
    </source>
</reference>
<dbReference type="PROSITE" id="PS52015">
    <property type="entry name" value="TONB_CTD"/>
    <property type="match status" value="1"/>
</dbReference>
<evidence type="ECO:0000313" key="14">
    <source>
        <dbReference type="Proteomes" id="UP000215767"/>
    </source>
</evidence>
<dbReference type="GO" id="GO:0031992">
    <property type="term" value="F:energy transducer activity"/>
    <property type="evidence" value="ECO:0007669"/>
    <property type="project" value="TreeGrafter"/>
</dbReference>
<organism evidence="13 14">
    <name type="scientific">Bordetella genomosp. 11</name>
    <dbReference type="NCBI Taxonomy" id="1416808"/>
    <lineage>
        <taxon>Bacteria</taxon>
        <taxon>Pseudomonadati</taxon>
        <taxon>Pseudomonadota</taxon>
        <taxon>Betaproteobacteria</taxon>
        <taxon>Burkholderiales</taxon>
        <taxon>Alcaligenaceae</taxon>
        <taxon>Bordetella</taxon>
    </lineage>
</organism>
<feature type="compositionally biased region" description="Low complexity" evidence="10">
    <location>
        <begin position="159"/>
        <end position="169"/>
    </location>
</feature>
<evidence type="ECO:0000256" key="10">
    <source>
        <dbReference type="SAM" id="MobiDB-lite"/>
    </source>
</evidence>
<evidence type="ECO:0000256" key="5">
    <source>
        <dbReference type="ARBA" id="ARBA00022519"/>
    </source>
</evidence>
<proteinExistence type="inferred from homology"/>
<feature type="transmembrane region" description="Helical" evidence="11">
    <location>
        <begin position="21"/>
        <end position="39"/>
    </location>
</feature>
<feature type="domain" description="TonB C-terminal" evidence="12">
    <location>
        <begin position="180"/>
        <end position="271"/>
    </location>
</feature>
<evidence type="ECO:0000313" key="13">
    <source>
        <dbReference type="EMBL" id="OZI61303.1"/>
    </source>
</evidence>
<feature type="compositionally biased region" description="Pro residues" evidence="10">
    <location>
        <begin position="131"/>
        <end position="158"/>
    </location>
</feature>
<evidence type="ECO:0000256" key="8">
    <source>
        <dbReference type="ARBA" id="ARBA00022989"/>
    </source>
</evidence>
<evidence type="ECO:0000256" key="3">
    <source>
        <dbReference type="ARBA" id="ARBA00022448"/>
    </source>
</evidence>
<accession>A0A261UK72</accession>
<evidence type="ECO:0000256" key="9">
    <source>
        <dbReference type="ARBA" id="ARBA00023136"/>
    </source>
</evidence>
<dbReference type="RefSeq" id="WP_094842708.1">
    <property type="nucleotide sequence ID" value="NZ_NEVS01000004.1"/>
</dbReference>
<gene>
    <name evidence="13" type="ORF">CAL28_18435</name>
</gene>
<dbReference type="OrthoDB" id="9792439at2"/>
<dbReference type="EMBL" id="NEVS01000004">
    <property type="protein sequence ID" value="OZI61303.1"/>
    <property type="molecule type" value="Genomic_DNA"/>
</dbReference>
<dbReference type="GO" id="GO:0055085">
    <property type="term" value="P:transmembrane transport"/>
    <property type="evidence" value="ECO:0007669"/>
    <property type="project" value="InterPro"/>
</dbReference>
<keyword evidence="7" id="KW-0653">Protein transport</keyword>
<evidence type="ECO:0000256" key="2">
    <source>
        <dbReference type="ARBA" id="ARBA00006555"/>
    </source>
</evidence>
<sequence>MPSNKKRNWSTSSNASLGVRLVAGIVVVAVHAIVAGAILSSREVVPLPPESQPIMVSVVEAPVPQVAKADETPEPPKPEVQPPSPPQPQVTPEPEPQPTEKAEPEPEPEPVIEKPVVPAPKPKPKPKPQAKPKPQPVKETPPPKAVEQPPAPPSPPTGAPDGATATQAPRQGPPRDQPETVSNIEYLGPGPSVVYPLASKRRREEGRVTVLVVVNAQGGIEKATVVASSGFPRLDEAALDAVRRVRFKPYTRNGVAYTVQARIPFDFNIRN</sequence>
<dbReference type="PRINTS" id="PR01217">
    <property type="entry name" value="PRICHEXTENSN"/>
</dbReference>
<keyword evidence="3" id="KW-0813">Transport</keyword>
<dbReference type="Proteomes" id="UP000215767">
    <property type="component" value="Unassembled WGS sequence"/>
</dbReference>
<dbReference type="Pfam" id="PF03544">
    <property type="entry name" value="TonB_C"/>
    <property type="match status" value="1"/>
</dbReference>
<keyword evidence="9 11" id="KW-0472">Membrane</keyword>
<keyword evidence="6 11" id="KW-0812">Transmembrane</keyword>
<keyword evidence="4" id="KW-1003">Cell membrane</keyword>
<dbReference type="InterPro" id="IPR037682">
    <property type="entry name" value="TonB_C"/>
</dbReference>
<evidence type="ECO:0000256" key="1">
    <source>
        <dbReference type="ARBA" id="ARBA00004383"/>
    </source>
</evidence>
<evidence type="ECO:0000259" key="12">
    <source>
        <dbReference type="PROSITE" id="PS52015"/>
    </source>
</evidence>
<evidence type="ECO:0000256" key="6">
    <source>
        <dbReference type="ARBA" id="ARBA00022692"/>
    </source>
</evidence>
<dbReference type="SUPFAM" id="SSF74653">
    <property type="entry name" value="TolA/TonB C-terminal domain"/>
    <property type="match status" value="1"/>
</dbReference>
<dbReference type="InterPro" id="IPR006260">
    <property type="entry name" value="TonB/TolA_C"/>
</dbReference>
<dbReference type="PANTHER" id="PTHR33446:SF2">
    <property type="entry name" value="PROTEIN TONB"/>
    <property type="match status" value="1"/>
</dbReference>